<proteinExistence type="predicted"/>
<dbReference type="EMBL" id="JTLV02000004">
    <property type="protein sequence ID" value="PQM30151.1"/>
    <property type="molecule type" value="Genomic_DNA"/>
</dbReference>
<dbReference type="EMBL" id="JTLV02000007">
    <property type="protein sequence ID" value="PQM29811.1"/>
    <property type="molecule type" value="Genomic_DNA"/>
</dbReference>
<evidence type="ECO:0000313" key="4">
    <source>
        <dbReference type="EMBL" id="PQM30151.1"/>
    </source>
</evidence>
<reference evidence="16 17" key="2">
    <citation type="journal article" date="2015" name="MBio">
        <title>Genome sequence of the Drosophila melanogaster male-killing Spiroplasma strain MSRO endosymbiont.</title>
        <authorList>
            <person name="Paredes J.C."/>
            <person name="Herren J.K."/>
            <person name="Schupfer F."/>
            <person name="Marin R."/>
            <person name="Claverol S."/>
            <person name="Kuo C.H."/>
            <person name="Lemaitre B."/>
            <person name="Beven L."/>
        </authorList>
    </citation>
    <scope>NUCLEOTIDE SEQUENCE [LARGE SCALE GENOMIC DNA]</scope>
    <source>
        <strain evidence="16 17">MSRO</strain>
    </source>
</reference>
<dbReference type="EMBL" id="JTLV02000001">
    <property type="protein sequence ID" value="PQM30425.1"/>
    <property type="molecule type" value="Genomic_DNA"/>
</dbReference>
<dbReference type="EMBL" id="JTLV02000001">
    <property type="protein sequence ID" value="PQM31892.1"/>
    <property type="molecule type" value="Genomic_DNA"/>
</dbReference>
<evidence type="ECO:0000313" key="17">
    <source>
        <dbReference type="Proteomes" id="UP000031565"/>
    </source>
</evidence>
<dbReference type="Proteomes" id="UP000031565">
    <property type="component" value="Unassembled WGS sequence"/>
</dbReference>
<dbReference type="EMBL" id="JTLV02000001">
    <property type="protein sequence ID" value="PQM31290.1"/>
    <property type="molecule type" value="Genomic_DNA"/>
</dbReference>
<sequence length="59" mass="6959">MVRVKREKTLWLQKQKTTVDYLTNNIPPPLTHSEADGVVNKIDKYNTYITNSRFGTFTW</sequence>
<dbReference type="EMBL" id="JTLV02000001">
    <property type="protein sequence ID" value="PQM31915.1"/>
    <property type="molecule type" value="Genomic_DNA"/>
</dbReference>
<evidence type="ECO:0000313" key="12">
    <source>
        <dbReference type="EMBL" id="PQM31833.1"/>
    </source>
</evidence>
<evidence type="ECO:0000313" key="11">
    <source>
        <dbReference type="EMBL" id="PQM31458.1"/>
    </source>
</evidence>
<reference evidence="16" key="1">
    <citation type="submission" date="2014-10" db="EMBL/GenBank/DDBJ databases">
        <authorList>
            <person name="Seo M.-J."/>
            <person name="Seok Y.J."/>
            <person name="Cha I.-T."/>
        </authorList>
    </citation>
    <scope>NUCLEOTIDE SEQUENCE</scope>
    <source>
        <strain evidence="16">MSRO</strain>
    </source>
</reference>
<dbReference type="EMBL" id="JTLV02000001">
    <property type="protein sequence ID" value="PQM32074.1"/>
    <property type="molecule type" value="Genomic_DNA"/>
</dbReference>
<gene>
    <name evidence="6" type="ORF">SMSRO_SF000870</name>
    <name evidence="7" type="ORF">SMSRO_SF001870</name>
    <name evidence="8" type="ORF">SMSRO_SF009750</name>
    <name evidence="9" type="ORF">SMSRO_SF011070</name>
    <name evidence="10" type="ORF">SMSRO_SF012750</name>
    <name evidence="11" type="ORF">SMSRO_SF012910</name>
    <name evidence="12" type="ORF">SMSRO_SF016890</name>
    <name evidence="13" type="ORF">SMSRO_SF017490</name>
    <name evidence="14" type="ORF">SMSRO_SF017760</name>
    <name evidence="15" type="ORF">SMSRO_SF019690</name>
    <name evidence="16" type="ORF">SMSRO_SF020330</name>
    <name evidence="5" type="ORF">SMSRO_SF024780</name>
    <name evidence="2" type="ORF">SMSRO_SF025730</name>
    <name evidence="3" type="ORF">SMSRO_SF025980</name>
    <name evidence="4" type="ORF">SMSRO_SF026230</name>
    <name evidence="1" type="ORF">SMSRO_SF029790</name>
</gene>
<evidence type="ECO:0000313" key="10">
    <source>
        <dbReference type="EMBL" id="PQM31442.1"/>
    </source>
</evidence>
<evidence type="ECO:0000313" key="7">
    <source>
        <dbReference type="EMBL" id="PQM30425.1"/>
    </source>
</evidence>
<evidence type="ECO:0000313" key="9">
    <source>
        <dbReference type="EMBL" id="PQM31290.1"/>
    </source>
</evidence>
<name>A0A2P6FFA6_9MOLU</name>
<protein>
    <submittedName>
        <fullName evidence="16">Uncharacterized protein</fullName>
    </submittedName>
</protein>
<dbReference type="EMBL" id="JTLV02000001">
    <property type="protein sequence ID" value="PQM31171.1"/>
    <property type="molecule type" value="Genomic_DNA"/>
</dbReference>
<evidence type="ECO:0000313" key="15">
    <source>
        <dbReference type="EMBL" id="PQM32074.1"/>
    </source>
</evidence>
<dbReference type="EMBL" id="JTLV02000003">
    <property type="protein sequence ID" value="PQM30199.1"/>
    <property type="molecule type" value="Genomic_DNA"/>
</dbReference>
<comment type="caution">
    <text evidence="16">The sequence shown here is derived from an EMBL/GenBank/DDBJ whole genome shotgun (WGS) entry which is preliminary data.</text>
</comment>
<dbReference type="EMBL" id="JTLV02000001">
    <property type="protein sequence ID" value="PQM31442.1"/>
    <property type="molecule type" value="Genomic_DNA"/>
</dbReference>
<evidence type="ECO:0000313" key="5">
    <source>
        <dbReference type="EMBL" id="PQM30199.1"/>
    </source>
</evidence>
<evidence type="ECO:0000313" key="6">
    <source>
        <dbReference type="EMBL" id="PQM30329.1"/>
    </source>
</evidence>
<evidence type="ECO:0000313" key="16">
    <source>
        <dbReference type="EMBL" id="PQM32133.1"/>
    </source>
</evidence>
<dbReference type="EMBL" id="JTLV02000001">
    <property type="protein sequence ID" value="PQM32133.1"/>
    <property type="molecule type" value="Genomic_DNA"/>
</dbReference>
<evidence type="ECO:0000313" key="3">
    <source>
        <dbReference type="EMBL" id="PQM30126.1"/>
    </source>
</evidence>
<evidence type="ECO:0000313" key="2">
    <source>
        <dbReference type="EMBL" id="PQM30101.1"/>
    </source>
</evidence>
<dbReference type="EMBL" id="JTLV02000004">
    <property type="protein sequence ID" value="PQM30101.1"/>
    <property type="molecule type" value="Genomic_DNA"/>
</dbReference>
<organism evidence="16 17">
    <name type="scientific">Spiroplasma poulsonii</name>
    <dbReference type="NCBI Taxonomy" id="2138"/>
    <lineage>
        <taxon>Bacteria</taxon>
        <taxon>Bacillati</taxon>
        <taxon>Mycoplasmatota</taxon>
        <taxon>Mollicutes</taxon>
        <taxon>Entomoplasmatales</taxon>
        <taxon>Spiroplasmataceae</taxon>
        <taxon>Spiroplasma</taxon>
    </lineage>
</organism>
<evidence type="ECO:0000313" key="8">
    <source>
        <dbReference type="EMBL" id="PQM31171.1"/>
    </source>
</evidence>
<dbReference type="EMBL" id="JTLV02000004">
    <property type="protein sequence ID" value="PQM30126.1"/>
    <property type="molecule type" value="Genomic_DNA"/>
</dbReference>
<evidence type="ECO:0000313" key="14">
    <source>
        <dbReference type="EMBL" id="PQM31915.1"/>
    </source>
</evidence>
<keyword evidence="17" id="KW-1185">Reference proteome</keyword>
<dbReference type="EMBL" id="JTLV02000001">
    <property type="protein sequence ID" value="PQM30329.1"/>
    <property type="molecule type" value="Genomic_DNA"/>
</dbReference>
<evidence type="ECO:0000313" key="13">
    <source>
        <dbReference type="EMBL" id="PQM31892.1"/>
    </source>
</evidence>
<dbReference type="EMBL" id="JTLV02000001">
    <property type="protein sequence ID" value="PQM31833.1"/>
    <property type="molecule type" value="Genomic_DNA"/>
</dbReference>
<dbReference type="EMBL" id="JTLV02000001">
    <property type="protein sequence ID" value="PQM31458.1"/>
    <property type="molecule type" value="Genomic_DNA"/>
</dbReference>
<accession>A0A2P6FFA6</accession>
<dbReference type="AlphaFoldDB" id="A0A2P6FFA6"/>
<reference evidence="16" key="3">
    <citation type="submission" date="2017-11" db="EMBL/GenBank/DDBJ databases">
        <title>Cell-free culture of the endosymbiotic bacteria Spiroplasma poulsonii highlights bacterial genes involved in host-symbiont interactions.</title>
        <authorList>
            <person name="Masson F."/>
            <person name="Calderon Copete S.P."/>
            <person name="Schupfer F."/>
            <person name="Garcia-Arraez G."/>
            <person name="Lemaitre B."/>
        </authorList>
    </citation>
    <scope>NUCLEOTIDE SEQUENCE</scope>
    <source>
        <strain evidence="16">MSRO</strain>
    </source>
</reference>
<evidence type="ECO:0000313" key="1">
    <source>
        <dbReference type="EMBL" id="PQM29811.1"/>
    </source>
</evidence>